<proteinExistence type="predicted"/>
<dbReference type="HOGENOM" id="CLU_117495_0_0_7"/>
<dbReference type="AlphaFoldDB" id="D0LTF2"/>
<dbReference type="SUPFAM" id="SSF55166">
    <property type="entry name" value="Hedgehog/DD-peptidase"/>
    <property type="match status" value="1"/>
</dbReference>
<reference evidence="1 2" key="1">
    <citation type="journal article" date="2010" name="Stand. Genomic Sci.">
        <title>Complete genome sequence of Haliangium ochraceum type strain (SMP-2).</title>
        <authorList>
            <consortium name="US DOE Joint Genome Institute (JGI-PGF)"/>
            <person name="Ivanova N."/>
            <person name="Daum C."/>
            <person name="Lang E."/>
            <person name="Abt B."/>
            <person name="Kopitz M."/>
            <person name="Saunders E."/>
            <person name="Lapidus A."/>
            <person name="Lucas S."/>
            <person name="Glavina Del Rio T."/>
            <person name="Nolan M."/>
            <person name="Tice H."/>
            <person name="Copeland A."/>
            <person name="Cheng J.F."/>
            <person name="Chen F."/>
            <person name="Bruce D."/>
            <person name="Goodwin L."/>
            <person name="Pitluck S."/>
            <person name="Mavromatis K."/>
            <person name="Pati A."/>
            <person name="Mikhailova N."/>
            <person name="Chen A."/>
            <person name="Palaniappan K."/>
            <person name="Land M."/>
            <person name="Hauser L."/>
            <person name="Chang Y.J."/>
            <person name="Jeffries C.D."/>
            <person name="Detter J.C."/>
            <person name="Brettin T."/>
            <person name="Rohde M."/>
            <person name="Goker M."/>
            <person name="Bristow J."/>
            <person name="Markowitz V."/>
            <person name="Eisen J.A."/>
            <person name="Hugenholtz P."/>
            <person name="Kyrpides N.C."/>
            <person name="Klenk H.P."/>
        </authorList>
    </citation>
    <scope>NUCLEOTIDE SEQUENCE [LARGE SCALE GENOMIC DNA]</scope>
    <source>
        <strain evidence="2">DSM 14365 / CIP 107738 / JCM 11303 / AJ 13395 / SMP-2</strain>
    </source>
</reference>
<dbReference type="EMBL" id="CP001804">
    <property type="protein sequence ID" value="ACY13847.1"/>
    <property type="molecule type" value="Genomic_DNA"/>
</dbReference>
<gene>
    <name evidence="1" type="ordered locus">Hoch_1289</name>
</gene>
<sequence length="218" mass="25421">MKRPESVKELDELGRVRLSKHFCMRDMLYSEVANFHGIPNIPEDPDLAIEAGSNLCERVLEPICAAFGPILIRSAYRSPTVNEFCAQRLRTHGTSYYCFPNEHNRARHIWDLRDEAGFLGATATIIVPRYLDEWEQTHDYKPLAWWLVDHIAEFDLALFFPWQCSFNIRWYEGPSKRQILEDRISYPDNIDNLFLLTEEGMDNFAGSHEHLYPSLAAR</sequence>
<dbReference type="eggNOG" id="ENOG502ZCFZ">
    <property type="taxonomic scope" value="Bacteria"/>
</dbReference>
<organism evidence="1 2">
    <name type="scientific">Haliangium ochraceum (strain DSM 14365 / JCM 11303 / SMP-2)</name>
    <dbReference type="NCBI Taxonomy" id="502025"/>
    <lineage>
        <taxon>Bacteria</taxon>
        <taxon>Pseudomonadati</taxon>
        <taxon>Myxococcota</taxon>
        <taxon>Polyangia</taxon>
        <taxon>Haliangiales</taxon>
        <taxon>Kofleriaceae</taxon>
        <taxon>Haliangium</taxon>
    </lineage>
</organism>
<evidence type="ECO:0000313" key="1">
    <source>
        <dbReference type="EMBL" id="ACY13847.1"/>
    </source>
</evidence>
<dbReference type="Proteomes" id="UP000001880">
    <property type="component" value="Chromosome"/>
</dbReference>
<keyword evidence="2" id="KW-1185">Reference proteome</keyword>
<evidence type="ECO:0000313" key="2">
    <source>
        <dbReference type="Proteomes" id="UP000001880"/>
    </source>
</evidence>
<dbReference type="OrthoDB" id="7171572at2"/>
<dbReference type="KEGG" id="hoh:Hoch_1289"/>
<protein>
    <submittedName>
        <fullName evidence="1">Uncharacterized protein</fullName>
    </submittedName>
</protein>
<accession>D0LTF2</accession>
<name>D0LTF2_HALO1</name>
<dbReference type="InterPro" id="IPR009045">
    <property type="entry name" value="Zn_M74/Hedgehog-like"/>
</dbReference>